<evidence type="ECO:0000313" key="3">
    <source>
        <dbReference type="EMBL" id="MCK9688331.1"/>
    </source>
</evidence>
<name>A0A9X1YLU7_9BURK</name>
<gene>
    <name evidence="3" type="ORF">LPC04_21705</name>
</gene>
<dbReference type="Pfam" id="PF00535">
    <property type="entry name" value="Glycos_transf_2"/>
    <property type="match status" value="1"/>
</dbReference>
<dbReference type="InterPro" id="IPR001173">
    <property type="entry name" value="Glyco_trans_2-like"/>
</dbReference>
<evidence type="ECO:0000259" key="2">
    <source>
        <dbReference type="Pfam" id="PF00535"/>
    </source>
</evidence>
<keyword evidence="4" id="KW-1185">Reference proteome</keyword>
<dbReference type="PANTHER" id="PTHR43685">
    <property type="entry name" value="GLYCOSYLTRANSFERASE"/>
    <property type="match status" value="1"/>
</dbReference>
<dbReference type="RefSeq" id="WP_275684373.1">
    <property type="nucleotide sequence ID" value="NZ_JAJLJH010000008.1"/>
</dbReference>
<dbReference type="AlphaFoldDB" id="A0A9X1YLU7"/>
<evidence type="ECO:0000313" key="4">
    <source>
        <dbReference type="Proteomes" id="UP001139353"/>
    </source>
</evidence>
<evidence type="ECO:0000256" key="1">
    <source>
        <dbReference type="SAM" id="MobiDB-lite"/>
    </source>
</evidence>
<dbReference type="PANTHER" id="PTHR43685:SF11">
    <property type="entry name" value="GLYCOSYLTRANSFERASE TAGX-RELATED"/>
    <property type="match status" value="1"/>
</dbReference>
<comment type="caution">
    <text evidence="3">The sequence shown here is derived from an EMBL/GenBank/DDBJ whole genome shotgun (WGS) entry which is preliminary data.</text>
</comment>
<dbReference type="Proteomes" id="UP001139353">
    <property type="component" value="Unassembled WGS sequence"/>
</dbReference>
<reference evidence="3" key="1">
    <citation type="submission" date="2021-11" db="EMBL/GenBank/DDBJ databases">
        <title>BS-T2-15 a new species belonging to the Comamonadaceae family isolated from the soil of a French oak forest.</title>
        <authorList>
            <person name="Mieszkin S."/>
            <person name="Alain K."/>
        </authorList>
    </citation>
    <scope>NUCLEOTIDE SEQUENCE</scope>
    <source>
        <strain evidence="3">BS-T2-15</strain>
    </source>
</reference>
<feature type="region of interest" description="Disordered" evidence="1">
    <location>
        <begin position="1"/>
        <end position="25"/>
    </location>
</feature>
<dbReference type="CDD" id="cd06433">
    <property type="entry name" value="GT_2_WfgS_like"/>
    <property type="match status" value="1"/>
</dbReference>
<protein>
    <submittedName>
        <fullName evidence="3">Glycosyltransferase</fullName>
    </submittedName>
</protein>
<feature type="compositionally biased region" description="Polar residues" evidence="1">
    <location>
        <begin position="1"/>
        <end position="11"/>
    </location>
</feature>
<feature type="compositionally biased region" description="Basic and acidic residues" evidence="1">
    <location>
        <begin position="16"/>
        <end position="25"/>
    </location>
</feature>
<feature type="domain" description="Glycosyltransferase 2-like" evidence="2">
    <location>
        <begin position="34"/>
        <end position="153"/>
    </location>
</feature>
<organism evidence="3 4">
    <name type="scientific">Scleromatobacter humisilvae</name>
    <dbReference type="NCBI Taxonomy" id="2897159"/>
    <lineage>
        <taxon>Bacteria</taxon>
        <taxon>Pseudomonadati</taxon>
        <taxon>Pseudomonadota</taxon>
        <taxon>Betaproteobacteria</taxon>
        <taxon>Burkholderiales</taxon>
        <taxon>Sphaerotilaceae</taxon>
        <taxon>Scleromatobacter</taxon>
    </lineage>
</organism>
<dbReference type="SUPFAM" id="SSF53448">
    <property type="entry name" value="Nucleotide-diphospho-sugar transferases"/>
    <property type="match status" value="1"/>
</dbReference>
<dbReference type="Gene3D" id="3.90.550.10">
    <property type="entry name" value="Spore Coat Polysaccharide Biosynthesis Protein SpsA, Chain A"/>
    <property type="match status" value="1"/>
</dbReference>
<dbReference type="InterPro" id="IPR050834">
    <property type="entry name" value="Glycosyltransf_2"/>
</dbReference>
<proteinExistence type="predicted"/>
<accession>A0A9X1YLU7</accession>
<dbReference type="InterPro" id="IPR029044">
    <property type="entry name" value="Nucleotide-diphossugar_trans"/>
</dbReference>
<dbReference type="EMBL" id="JAJLJH010000008">
    <property type="protein sequence ID" value="MCK9688331.1"/>
    <property type="molecule type" value="Genomic_DNA"/>
</dbReference>
<sequence>MTRSEIPTTRTGGWRHAPDAGRQAVDDPAHPLVTVLTVVRNGAATLEACLRSVMAQTWPNVEHVIVDGGSTDGTVAVLERFDRDIACWISEPDGGIYDALNKGLRLARGASYVVLGCDDCLLPGGVEALARQADGVDVVFGRVRFDSPRHGEMLIRNHSAGTLIRLDAHRRLGWYDASYRIAADTKFLMAARRAGVTREIDDVVGVFTVGGASGDYRANVLEHARAMRESGAWSAWRSVLWRAPRLVLAALRG</sequence>